<dbReference type="PANTHER" id="PTHR42844:SF1">
    <property type="entry name" value="DIHYDRONEOPTERIN ALDOLASE 1-RELATED"/>
    <property type="match status" value="1"/>
</dbReference>
<accession>A0A3B0V9H2</accession>
<evidence type="ECO:0000256" key="1">
    <source>
        <dbReference type="ARBA" id="ARBA00001353"/>
    </source>
</evidence>
<comment type="catalytic activity">
    <reaction evidence="1">
        <text>7,8-dihydroneopterin = 6-hydroxymethyl-7,8-dihydropterin + glycolaldehyde</text>
        <dbReference type="Rhea" id="RHEA:10540"/>
        <dbReference type="ChEBI" id="CHEBI:17001"/>
        <dbReference type="ChEBI" id="CHEBI:17071"/>
        <dbReference type="ChEBI" id="CHEBI:44841"/>
        <dbReference type="EC" id="4.1.2.25"/>
    </reaction>
</comment>
<sequence length="136" mass="15159">MAFNLRFTKIIVPAMATIFIEELAVEAVIGVYQHERDAKQPVLINIEMQYDSSHAGVSDNLNHALDYHKITKDIHSFVSESSFNLIETLAEAIVQRILTNQSVTQVRLSVAKPQALNNVKNVGIRITRSLANINAC</sequence>
<dbReference type="InterPro" id="IPR043133">
    <property type="entry name" value="GTP-CH-I_C/QueF"/>
</dbReference>
<dbReference type="SUPFAM" id="SSF55620">
    <property type="entry name" value="Tetrahydrobiopterin biosynthesis enzymes-like"/>
    <property type="match status" value="1"/>
</dbReference>
<feature type="domain" description="Dihydroneopterin aldolase/epimerase" evidence="9">
    <location>
        <begin position="18"/>
        <end position="128"/>
    </location>
</feature>
<keyword evidence="6" id="KW-0413">Isomerase</keyword>
<comment type="similarity">
    <text evidence="3">Belongs to the DHNA family.</text>
</comment>
<dbReference type="EMBL" id="UOEW01000263">
    <property type="protein sequence ID" value="VAW40308.1"/>
    <property type="molecule type" value="Genomic_DNA"/>
</dbReference>
<reference evidence="10" key="1">
    <citation type="submission" date="2018-06" db="EMBL/GenBank/DDBJ databases">
        <authorList>
            <person name="Zhirakovskaya E."/>
        </authorList>
    </citation>
    <scope>NUCLEOTIDE SEQUENCE</scope>
</reference>
<keyword evidence="7 10" id="KW-0456">Lyase</keyword>
<keyword evidence="5" id="KW-0289">Folate biosynthesis</keyword>
<evidence type="ECO:0000256" key="3">
    <source>
        <dbReference type="ARBA" id="ARBA00005708"/>
    </source>
</evidence>
<dbReference type="Pfam" id="PF02152">
    <property type="entry name" value="FolB"/>
    <property type="match status" value="1"/>
</dbReference>
<evidence type="ECO:0000256" key="4">
    <source>
        <dbReference type="ARBA" id="ARBA00013043"/>
    </source>
</evidence>
<dbReference type="InterPro" id="IPR006157">
    <property type="entry name" value="FolB_dom"/>
</dbReference>
<dbReference type="EC" id="4.1.2.25" evidence="4"/>
<dbReference type="Gene3D" id="3.30.1130.10">
    <property type="match status" value="1"/>
</dbReference>
<proteinExistence type="inferred from homology"/>
<evidence type="ECO:0000256" key="2">
    <source>
        <dbReference type="ARBA" id="ARBA00005013"/>
    </source>
</evidence>
<name>A0A3B0V9H2_9ZZZZ</name>
<dbReference type="FunFam" id="3.30.1130.10:FF:000002">
    <property type="entry name" value="7,8-dihydroneopterin aldolase"/>
    <property type="match status" value="1"/>
</dbReference>
<dbReference type="NCBIfam" id="TIGR00526">
    <property type="entry name" value="folB_dom"/>
    <property type="match status" value="1"/>
</dbReference>
<dbReference type="GO" id="GO:0004150">
    <property type="term" value="F:dihydroneopterin aldolase activity"/>
    <property type="evidence" value="ECO:0007669"/>
    <property type="project" value="UniProtKB-EC"/>
</dbReference>
<evidence type="ECO:0000313" key="10">
    <source>
        <dbReference type="EMBL" id="VAW40308.1"/>
    </source>
</evidence>
<evidence type="ECO:0000256" key="6">
    <source>
        <dbReference type="ARBA" id="ARBA00023235"/>
    </source>
</evidence>
<organism evidence="10">
    <name type="scientific">hydrothermal vent metagenome</name>
    <dbReference type="NCBI Taxonomy" id="652676"/>
    <lineage>
        <taxon>unclassified sequences</taxon>
        <taxon>metagenomes</taxon>
        <taxon>ecological metagenomes</taxon>
    </lineage>
</organism>
<dbReference type="GO" id="GO:0016853">
    <property type="term" value="F:isomerase activity"/>
    <property type="evidence" value="ECO:0007669"/>
    <property type="project" value="UniProtKB-KW"/>
</dbReference>
<dbReference type="AlphaFoldDB" id="A0A3B0V9H2"/>
<dbReference type="GO" id="GO:0005737">
    <property type="term" value="C:cytoplasm"/>
    <property type="evidence" value="ECO:0007669"/>
    <property type="project" value="TreeGrafter"/>
</dbReference>
<evidence type="ECO:0000256" key="8">
    <source>
        <dbReference type="ARBA" id="ARBA00032903"/>
    </source>
</evidence>
<evidence type="ECO:0000256" key="5">
    <source>
        <dbReference type="ARBA" id="ARBA00022909"/>
    </source>
</evidence>
<dbReference type="CDD" id="cd00534">
    <property type="entry name" value="DHNA_DHNTPE"/>
    <property type="match status" value="1"/>
</dbReference>
<dbReference type="InterPro" id="IPR006156">
    <property type="entry name" value="Dihydroneopterin_aldolase"/>
</dbReference>
<dbReference type="NCBIfam" id="TIGR00525">
    <property type="entry name" value="folB"/>
    <property type="match status" value="1"/>
</dbReference>
<evidence type="ECO:0000259" key="9">
    <source>
        <dbReference type="SMART" id="SM00905"/>
    </source>
</evidence>
<gene>
    <name evidence="10" type="ORF">MNBD_GAMMA01-1018</name>
</gene>
<evidence type="ECO:0000256" key="7">
    <source>
        <dbReference type="ARBA" id="ARBA00023239"/>
    </source>
</evidence>
<comment type="pathway">
    <text evidence="2">Cofactor biosynthesis; tetrahydrofolate biosynthesis; 2-amino-4-hydroxy-6-hydroxymethyl-7,8-dihydropteridine diphosphate from 7,8-dihydroneopterin triphosphate: step 3/4.</text>
</comment>
<dbReference type="PANTHER" id="PTHR42844">
    <property type="entry name" value="DIHYDRONEOPTERIN ALDOLASE 1-RELATED"/>
    <property type="match status" value="1"/>
</dbReference>
<dbReference type="SMART" id="SM00905">
    <property type="entry name" value="FolB"/>
    <property type="match status" value="1"/>
</dbReference>
<protein>
    <recommendedName>
        <fullName evidence="4">dihydroneopterin aldolase</fullName>
        <ecNumber evidence="4">4.1.2.25</ecNumber>
    </recommendedName>
    <alternativeName>
        <fullName evidence="8">7,8-dihydroneopterin aldolase</fullName>
    </alternativeName>
</protein>
<dbReference type="GO" id="GO:0046656">
    <property type="term" value="P:folic acid biosynthetic process"/>
    <property type="evidence" value="ECO:0007669"/>
    <property type="project" value="UniProtKB-KW"/>
</dbReference>